<name>A0ABQ9IBC9_9NEOP</name>
<dbReference type="EMBL" id="JARBHB010000002">
    <property type="protein sequence ID" value="KAJ8893213.1"/>
    <property type="molecule type" value="Genomic_DNA"/>
</dbReference>
<evidence type="ECO:0000313" key="2">
    <source>
        <dbReference type="Proteomes" id="UP001159363"/>
    </source>
</evidence>
<sequence>MVREDFLYFAVLLTCQLQLRKMDTDGNAFNWRHPGILYYKTELDESDFKTVSFRRGGISDTMIHPQLKYNGPNAITVEKKKDLMDLLQFVSPVFHQFYKALETSKSARNVHPDAIAEGLDNNE</sequence>
<dbReference type="Proteomes" id="UP001159363">
    <property type="component" value="Chromosome 2"/>
</dbReference>
<comment type="caution">
    <text evidence="1">The sequence shown here is derived from an EMBL/GenBank/DDBJ whole genome shotgun (WGS) entry which is preliminary data.</text>
</comment>
<reference evidence="1 2" key="1">
    <citation type="submission" date="2023-02" db="EMBL/GenBank/DDBJ databases">
        <title>LHISI_Scaffold_Assembly.</title>
        <authorList>
            <person name="Stuart O.P."/>
            <person name="Cleave R."/>
            <person name="Magrath M.J.L."/>
            <person name="Mikheyev A.S."/>
        </authorList>
    </citation>
    <scope>NUCLEOTIDE SEQUENCE [LARGE SCALE GENOMIC DNA]</scope>
    <source>
        <strain evidence="1">Daus_M_001</strain>
        <tissue evidence="1">Leg muscle</tissue>
    </source>
</reference>
<gene>
    <name evidence="1" type="ORF">PR048_005799</name>
</gene>
<accession>A0ABQ9IBC9</accession>
<proteinExistence type="predicted"/>
<protein>
    <submittedName>
        <fullName evidence="1">Uncharacterized protein</fullName>
    </submittedName>
</protein>
<keyword evidence="2" id="KW-1185">Reference proteome</keyword>
<organism evidence="1 2">
    <name type="scientific">Dryococelus australis</name>
    <dbReference type="NCBI Taxonomy" id="614101"/>
    <lineage>
        <taxon>Eukaryota</taxon>
        <taxon>Metazoa</taxon>
        <taxon>Ecdysozoa</taxon>
        <taxon>Arthropoda</taxon>
        <taxon>Hexapoda</taxon>
        <taxon>Insecta</taxon>
        <taxon>Pterygota</taxon>
        <taxon>Neoptera</taxon>
        <taxon>Polyneoptera</taxon>
        <taxon>Phasmatodea</taxon>
        <taxon>Verophasmatodea</taxon>
        <taxon>Anareolatae</taxon>
        <taxon>Phasmatidae</taxon>
        <taxon>Eurycanthinae</taxon>
        <taxon>Dryococelus</taxon>
    </lineage>
</organism>
<evidence type="ECO:0000313" key="1">
    <source>
        <dbReference type="EMBL" id="KAJ8893213.1"/>
    </source>
</evidence>